<sequence>MHHAAQLRFGFENIRHDDLENDTVVFAEPVMVTLNGRPHQLLDPMTDHQRARILSIREAMLDQPFPWCPLSHQQCPLRHLTFGRAA</sequence>
<evidence type="ECO:0000313" key="1">
    <source>
        <dbReference type="EMBL" id="RKR03299.1"/>
    </source>
</evidence>
<dbReference type="EMBL" id="RBIN01000005">
    <property type="protein sequence ID" value="RKR03299.1"/>
    <property type="molecule type" value="Genomic_DNA"/>
</dbReference>
<proteinExistence type="predicted"/>
<accession>A0A420WVY5</accession>
<keyword evidence="2" id="KW-1185">Reference proteome</keyword>
<reference evidence="1 2" key="1">
    <citation type="submission" date="2018-10" db="EMBL/GenBank/DDBJ databases">
        <title>Genomic Encyclopedia of Type Strains, Phase IV (KMG-IV): sequencing the most valuable type-strain genomes for metagenomic binning, comparative biology and taxonomic classification.</title>
        <authorList>
            <person name="Goeker M."/>
        </authorList>
    </citation>
    <scope>NUCLEOTIDE SEQUENCE [LARGE SCALE GENOMIC DNA]</scope>
    <source>
        <strain evidence="1 2">DSM 23229</strain>
    </source>
</reference>
<dbReference type="AlphaFoldDB" id="A0A420WVY5"/>
<evidence type="ECO:0000313" key="2">
    <source>
        <dbReference type="Proteomes" id="UP000281975"/>
    </source>
</evidence>
<dbReference type="RefSeq" id="WP_121172783.1">
    <property type="nucleotide sequence ID" value="NZ_RBIN01000005.1"/>
</dbReference>
<dbReference type="OrthoDB" id="9874890at2"/>
<name>A0A420WVY5_9GAMM</name>
<gene>
    <name evidence="1" type="ORF">C7446_1820</name>
</gene>
<organism evidence="1 2">
    <name type="scientific">Kushneria sinocarnis</name>
    <dbReference type="NCBI Taxonomy" id="595502"/>
    <lineage>
        <taxon>Bacteria</taxon>
        <taxon>Pseudomonadati</taxon>
        <taxon>Pseudomonadota</taxon>
        <taxon>Gammaproteobacteria</taxon>
        <taxon>Oceanospirillales</taxon>
        <taxon>Halomonadaceae</taxon>
        <taxon>Kushneria</taxon>
    </lineage>
</organism>
<protein>
    <submittedName>
        <fullName evidence="1">Uncharacterized protein</fullName>
    </submittedName>
</protein>
<comment type="caution">
    <text evidence="1">The sequence shown here is derived from an EMBL/GenBank/DDBJ whole genome shotgun (WGS) entry which is preliminary data.</text>
</comment>
<dbReference type="Proteomes" id="UP000281975">
    <property type="component" value="Unassembled WGS sequence"/>
</dbReference>